<protein>
    <recommendedName>
        <fullName evidence="4">RING-type domain-containing protein</fullName>
    </recommendedName>
</protein>
<proteinExistence type="predicted"/>
<evidence type="ECO:0000313" key="3">
    <source>
        <dbReference type="Proteomes" id="UP000002009"/>
    </source>
</evidence>
<reference evidence="2 3" key="1">
    <citation type="journal article" date="2009" name="Science">
        <title>Green evolution and dynamic adaptations revealed by genomes of the marine picoeukaryotes Micromonas.</title>
        <authorList>
            <person name="Worden A.Z."/>
            <person name="Lee J.H."/>
            <person name="Mock T."/>
            <person name="Rouze P."/>
            <person name="Simmons M.P."/>
            <person name="Aerts A.L."/>
            <person name="Allen A.E."/>
            <person name="Cuvelier M.L."/>
            <person name="Derelle E."/>
            <person name="Everett M.V."/>
            <person name="Foulon E."/>
            <person name="Grimwood J."/>
            <person name="Gundlach H."/>
            <person name="Henrissat B."/>
            <person name="Napoli C."/>
            <person name="McDonald S.M."/>
            <person name="Parker M.S."/>
            <person name="Rombauts S."/>
            <person name="Salamov A."/>
            <person name="Von Dassow P."/>
            <person name="Badger J.H."/>
            <person name="Coutinho P.M."/>
            <person name="Demir E."/>
            <person name="Dubchak I."/>
            <person name="Gentemann C."/>
            <person name="Eikrem W."/>
            <person name="Gready J.E."/>
            <person name="John U."/>
            <person name="Lanier W."/>
            <person name="Lindquist E.A."/>
            <person name="Lucas S."/>
            <person name="Mayer K.F."/>
            <person name="Moreau H."/>
            <person name="Not F."/>
            <person name="Otillar R."/>
            <person name="Panaud O."/>
            <person name="Pangilinan J."/>
            <person name="Paulsen I."/>
            <person name="Piegu B."/>
            <person name="Poliakov A."/>
            <person name="Robbens S."/>
            <person name="Schmutz J."/>
            <person name="Toulza E."/>
            <person name="Wyss T."/>
            <person name="Zelensky A."/>
            <person name="Zhou K."/>
            <person name="Armbrust E.V."/>
            <person name="Bhattacharya D."/>
            <person name="Goodenough U.W."/>
            <person name="Van de Peer Y."/>
            <person name="Grigoriev I.V."/>
        </authorList>
    </citation>
    <scope>NUCLEOTIDE SEQUENCE [LARGE SCALE GENOMIC DNA]</scope>
    <source>
        <strain evidence="3">RCC299 / NOUM17</strain>
    </source>
</reference>
<feature type="region of interest" description="Disordered" evidence="1">
    <location>
        <begin position="585"/>
        <end position="654"/>
    </location>
</feature>
<dbReference type="RefSeq" id="XP_002500988.1">
    <property type="nucleotide sequence ID" value="XM_002500942.1"/>
</dbReference>
<feature type="compositionally biased region" description="Basic and acidic residues" evidence="1">
    <location>
        <begin position="591"/>
        <end position="602"/>
    </location>
</feature>
<accession>C1E1Y4</accession>
<evidence type="ECO:0000256" key="1">
    <source>
        <dbReference type="SAM" id="MobiDB-lite"/>
    </source>
</evidence>
<name>C1E1Y4_MICCC</name>
<dbReference type="PANTHER" id="PTHR23287">
    <property type="entry name" value="RUBY-EYE2-LIKE PROTEIN"/>
    <property type="match status" value="1"/>
</dbReference>
<gene>
    <name evidence="2" type="ORF">MICPUN_99529</name>
</gene>
<dbReference type="AlphaFoldDB" id="C1E1Y4"/>
<dbReference type="KEGG" id="mis:MICPUN_99529"/>
<dbReference type="OMA" id="RKLWIAK"/>
<sequence>MRSTVWREVAESPNLTGIAGPRVRFQCLDANHKHVVLGANTGSLYVFARTRADGPSPFGPDADAPEGPLRFMTVVSPPRQPSDDAAKDDPADDARTPQSAFASRSRGVSPAIRRIKLSPRGDRCAIAYATGVLNVVEFRPGVERRGGSPKVIVQIPKAHASADVTWLEWSPDGDRLLSGDDKGVVGVTEFANNSVVANTLSLGSAVAQASFSRSGLMAALCTNEAVDLLSVPTGVHPKVGTKPREGPYGGCFHVLARDAAPDGALVSKQPESEWMLAARPGRRLWVAEAWLEGGTQGEPRSAVAATLKPDVPKGSRAPGAPEPRPGAKSRKWEFGRLHPLGRTCVLSVAERALAVVEVPGGSLLEWCPLGEPGSVGIAAGVASAAAVDARAFLLAAPEHGGGVWCLEAPATEAALVACVADVAAVAVASRARDGAGKDAGLAETLHAVSLATKLRVPETRLLEDARALVRDVAARRAVGDGGKVLDDEDDDFVDIDAELASAVEAYERFYAEAVGDAPPPPPRPSLDERTTASSPPRPAAALSRSSSFASSAGASLSRGDSGLDATIVGAGEFPAAESGKFFFYNPNANAGERKERKSDKEEKKKKKSAKVVDVGDGTAPVDAPRPKRDKPKKSPPAPEPIAETSPTNEDKKTAADMGSIVARLEEDRDDYLAAVKALSDLGEAPPVSPPPFLHWTEYREIPALVEVGSAAAAAKSTTGKRREALRRARERRIDAAAVAARALRLSRRSLDASPLIPALRRWRLARAECDEIADEIDDVVEFGGGDETHATRQLSDSTQLAREDMFEALALVERELDVAVVELRLVGAEPAERRVGEAAARVFAEADAAEAAARTTKGTIVEPADDKAPKSVDEPFDGDLGALAGSLVGALSLGEEERVERILRAIPPEDGEIVAVESFRRALVDLLSRPDSAQPLESLESVTTVVAAALGAENALKALEVAVEDEAIEKKIGCDALETFAGNVFADAITCVTLDLVAAVGDERDRGRAASKILRPLEARVSDPPPSPVGRFPQLRAAIAAEASLKASPGDDAAMRRLPFVKKERGRWELAVTHTKPIEPTLEDPTGGWGVRVPLSTACCARCALPLREIRWSGDAGQSSLGRLVTFPCGHTLHECCAIEDACVECAASNAKPLRSPAFITLSAAINAELESLRL</sequence>
<feature type="compositionally biased region" description="Basic and acidic residues" evidence="1">
    <location>
        <begin position="81"/>
        <end position="95"/>
    </location>
</feature>
<feature type="region of interest" description="Disordered" evidence="1">
    <location>
        <begin position="56"/>
        <end position="107"/>
    </location>
</feature>
<dbReference type="OrthoDB" id="19493at2759"/>
<dbReference type="Proteomes" id="UP000002009">
    <property type="component" value="Chromosome 3"/>
</dbReference>
<dbReference type="PANTHER" id="PTHR23287:SF16">
    <property type="entry name" value="TECTONIN BETA-PROPELLER REPEAT-CONTAINING PROTEIN 2"/>
    <property type="match status" value="1"/>
</dbReference>
<dbReference type="GeneID" id="8241757"/>
<organism evidence="2 3">
    <name type="scientific">Micromonas commoda (strain RCC299 / NOUM17 / CCMP2709)</name>
    <name type="common">Picoplanktonic green alga</name>
    <dbReference type="NCBI Taxonomy" id="296587"/>
    <lineage>
        <taxon>Eukaryota</taxon>
        <taxon>Viridiplantae</taxon>
        <taxon>Chlorophyta</taxon>
        <taxon>Mamiellophyceae</taxon>
        <taxon>Mamiellales</taxon>
        <taxon>Mamiellaceae</taxon>
        <taxon>Micromonas</taxon>
    </lineage>
</organism>
<evidence type="ECO:0000313" key="2">
    <source>
        <dbReference type="EMBL" id="ACO62246.1"/>
    </source>
</evidence>
<feature type="region of interest" description="Disordered" evidence="1">
    <location>
        <begin position="513"/>
        <end position="546"/>
    </location>
</feature>
<dbReference type="InParanoid" id="C1E1Y4"/>
<dbReference type="Gene3D" id="2.130.10.10">
    <property type="entry name" value="YVTN repeat-like/Quinoprotein amine dehydrogenase"/>
    <property type="match status" value="1"/>
</dbReference>
<feature type="region of interest" description="Disordered" evidence="1">
    <location>
        <begin position="309"/>
        <end position="330"/>
    </location>
</feature>
<evidence type="ECO:0008006" key="4">
    <source>
        <dbReference type="Google" id="ProtNLM"/>
    </source>
</evidence>
<dbReference type="EMBL" id="CP001324">
    <property type="protein sequence ID" value="ACO62246.1"/>
    <property type="molecule type" value="Genomic_DNA"/>
</dbReference>
<dbReference type="eggNOG" id="KOG3621">
    <property type="taxonomic scope" value="Eukaryota"/>
</dbReference>
<dbReference type="SUPFAM" id="SSF69322">
    <property type="entry name" value="Tricorn protease domain 2"/>
    <property type="match status" value="1"/>
</dbReference>
<keyword evidence="3" id="KW-1185">Reference proteome</keyword>
<dbReference type="InterPro" id="IPR015943">
    <property type="entry name" value="WD40/YVTN_repeat-like_dom_sf"/>
</dbReference>